<sequence length="125" mass="12921">MLSLLEAGQEIVGRPTLAWHLVNDLSTPAYEKGTHGVIESGDVTILATDAKLVNKVVDHGLGSGSEGEVGLVYPVGGGIGLEDTRSIVLGIQGDGEELNVRHLVGEDEILKSTHAVGGGGAHVRH</sequence>
<dbReference type="AlphaFoldDB" id="A0A382LQP9"/>
<proteinExistence type="predicted"/>
<organism evidence="1">
    <name type="scientific">marine metagenome</name>
    <dbReference type="NCBI Taxonomy" id="408172"/>
    <lineage>
        <taxon>unclassified sequences</taxon>
        <taxon>metagenomes</taxon>
        <taxon>ecological metagenomes</taxon>
    </lineage>
</organism>
<accession>A0A382LQP9</accession>
<protein>
    <submittedName>
        <fullName evidence="1">Uncharacterized protein</fullName>
    </submittedName>
</protein>
<reference evidence="1" key="1">
    <citation type="submission" date="2018-05" db="EMBL/GenBank/DDBJ databases">
        <authorList>
            <person name="Lanie J.A."/>
            <person name="Ng W.-L."/>
            <person name="Kazmierczak K.M."/>
            <person name="Andrzejewski T.M."/>
            <person name="Davidsen T.M."/>
            <person name="Wayne K.J."/>
            <person name="Tettelin H."/>
            <person name="Glass J.I."/>
            <person name="Rusch D."/>
            <person name="Podicherti R."/>
            <person name="Tsui H.-C.T."/>
            <person name="Winkler M.E."/>
        </authorList>
    </citation>
    <scope>NUCLEOTIDE SEQUENCE</scope>
</reference>
<evidence type="ECO:0000313" key="1">
    <source>
        <dbReference type="EMBL" id="SVC39028.1"/>
    </source>
</evidence>
<name>A0A382LQP9_9ZZZZ</name>
<gene>
    <name evidence="1" type="ORF">METZ01_LOCUS291882</name>
</gene>
<dbReference type="EMBL" id="UINC01088628">
    <property type="protein sequence ID" value="SVC39028.1"/>
    <property type="molecule type" value="Genomic_DNA"/>
</dbReference>